<proteinExistence type="predicted"/>
<dbReference type="RefSeq" id="WP_252673326.1">
    <property type="nucleotide sequence ID" value="NZ_CP099547.1"/>
</dbReference>
<name>A0ABY5AGY2_9ACTO</name>
<dbReference type="InterPro" id="IPR007739">
    <property type="entry name" value="RgpF"/>
</dbReference>
<dbReference type="Pfam" id="PF05045">
    <property type="entry name" value="RgpF"/>
    <property type="match status" value="1"/>
</dbReference>
<dbReference type="Pfam" id="PF14307">
    <property type="entry name" value="Glyco_tran_WbsX"/>
    <property type="match status" value="1"/>
</dbReference>
<dbReference type="Proteomes" id="UP001056109">
    <property type="component" value="Chromosome"/>
</dbReference>
<dbReference type="Gene3D" id="3.20.20.80">
    <property type="entry name" value="Glycosidases"/>
    <property type="match status" value="1"/>
</dbReference>
<dbReference type="PANTHER" id="PTHR41244:SF1">
    <property type="entry name" value="GLYCOSYLTRANSFERASE"/>
    <property type="match status" value="1"/>
</dbReference>
<evidence type="ECO:0000313" key="1">
    <source>
        <dbReference type="EMBL" id="USR79457.1"/>
    </source>
</evidence>
<dbReference type="EMBL" id="CP099547">
    <property type="protein sequence ID" value="USR79457.1"/>
    <property type="molecule type" value="Genomic_DNA"/>
</dbReference>
<reference evidence="1" key="1">
    <citation type="submission" date="2022-06" db="EMBL/GenBank/DDBJ databases">
        <title>Complete Genome Sequence of Arcanobacterium pinnipediorum strain DSM 28752 isolated from a harbour seal.</title>
        <authorList>
            <person name="Borowiak M."/>
            <person name="Kreitlow A."/>
            <person name="Alssahen M."/>
            <person name="Malorny B."/>
            <person name="Laemmler C."/>
            <person name="Prenger-Berninghoff E."/>
            <person name="Siebert U."/>
            <person name="Ploetz M."/>
            <person name="Abdulmawjood A."/>
        </authorList>
    </citation>
    <scope>NUCLEOTIDE SEQUENCE</scope>
    <source>
        <strain evidence="1">DSM 28752</strain>
    </source>
</reference>
<sequence>MRKITKAGAKRRLLEYQMRGRQMLAQAIETGELPRRNRNILPSDFTRWVGRFDGRRNQGFPDVWRTNHLLPFENPAKVGVVIHVYYRELLDEIVLHLKNIPVEFDVIITNASGENIDEASIKNELDNLINIAVLEVDNHGRDILPLIHVVNAGFVDPYELIFKVHTKKSQWRANHESLGGDGESWKKELLSGLLGSRDQVAKILDFFAANPHAGMMTVEGNIVGAEHWGGDKKLVTELLKRLEMNLEAPDELQFPAGSIYVARGFVVQGLRALCMSAEDFEVEAGQIDGTAAHAIERMMGILTLEAGLELADTSALDAEVKQGWMRFAHNAPRSARATAIPFYLPQFHPNTENDRWWGTGFTEWTNVTAAAPVFLGHHQPRHPADLGFYDLRLDEVRQQQQDLAQAHAIAGFMYYYYWFSGQRLLNLPIEKLKDSEVNTPFCFMWANENWTRSWDGRHSDILVGQDYSTVPAELFIEDIMEFLLDERYIRVDGKAVIAVYRPAQMDNFADVVHTWRRRARQAGVGELMVLAVEVSQQFDGVGDNWRQLGLDGTLMFPPHNLTWEGAALHKYRPDRRFKGRLLSYRGIVRQAIRKIWTLDSEQYPGVMVTFDNTARRQWKSDIWWGSNPYTFHRWLLASVDSVMDRDPEHRIVFINAWNEWAEGAVLEPTARHGKTYLQAVRNVMWS</sequence>
<dbReference type="PANTHER" id="PTHR41244">
    <property type="entry name" value="RHAMNAN SYNTHESIS F"/>
    <property type="match status" value="1"/>
</dbReference>
<dbReference type="InterPro" id="IPR032719">
    <property type="entry name" value="WbsX"/>
</dbReference>
<gene>
    <name evidence="1" type="ORF">NG665_00210</name>
</gene>
<accession>A0ABY5AGY2</accession>
<dbReference type="CDD" id="cd11579">
    <property type="entry name" value="Glyco_tran_WbsX"/>
    <property type="match status" value="1"/>
</dbReference>
<keyword evidence="2" id="KW-1185">Reference proteome</keyword>
<evidence type="ECO:0000313" key="2">
    <source>
        <dbReference type="Proteomes" id="UP001056109"/>
    </source>
</evidence>
<protein>
    <submittedName>
        <fullName evidence="1">Glycoside hydrolase family 99-like domain-containing protein</fullName>
    </submittedName>
</protein>
<organism evidence="1 2">
    <name type="scientific">Arcanobacterium pinnipediorum</name>
    <dbReference type="NCBI Taxonomy" id="1503041"/>
    <lineage>
        <taxon>Bacteria</taxon>
        <taxon>Bacillati</taxon>
        <taxon>Actinomycetota</taxon>
        <taxon>Actinomycetes</taxon>
        <taxon>Actinomycetales</taxon>
        <taxon>Actinomycetaceae</taxon>
        <taxon>Arcanobacterium</taxon>
    </lineage>
</organism>